<dbReference type="AlphaFoldDB" id="A0A918UDU6"/>
<dbReference type="InterPro" id="IPR000889">
    <property type="entry name" value="Glutathione_peroxidase"/>
</dbReference>
<organism evidence="7 8">
    <name type="scientific">Streptomyces poonensis</name>
    <dbReference type="NCBI Taxonomy" id="68255"/>
    <lineage>
        <taxon>Bacteria</taxon>
        <taxon>Bacillati</taxon>
        <taxon>Actinomycetota</taxon>
        <taxon>Actinomycetes</taxon>
        <taxon>Kitasatosporales</taxon>
        <taxon>Streptomycetaceae</taxon>
        <taxon>Streptomyces</taxon>
    </lineage>
</organism>
<dbReference type="PIRSF" id="PIRSF000303">
    <property type="entry name" value="Glutathion_perox"/>
    <property type="match status" value="1"/>
</dbReference>
<dbReference type="SUPFAM" id="SSF52833">
    <property type="entry name" value="Thioredoxin-like"/>
    <property type="match status" value="1"/>
</dbReference>
<comment type="similarity">
    <text evidence="1 5">Belongs to the glutathione peroxidase family.</text>
</comment>
<dbReference type="PROSITE" id="PS00460">
    <property type="entry name" value="GLUTATHIONE_PEROXID_1"/>
    <property type="match status" value="1"/>
</dbReference>
<sequence>MTSDQSAQTAQTAQTAPADRTGSSTPSVPSAASVSSAPSTPSVLDVGIGALRGGSADLAQYRGKAVLVVNVASKCGLTPQYAGLERLHERYAEQGFTVLGVPCNQFLGQEPGTSEEIAEFCSATYGVTFPMTEKVEVNGAGRHPLYARLVEHADADGHTGDIRWNFEKFLIGRDGSVVARFSPQTEPEAAEVLAAVEKALG</sequence>
<dbReference type="EMBL" id="BMVW01000001">
    <property type="protein sequence ID" value="GGY94347.1"/>
    <property type="molecule type" value="Genomic_DNA"/>
</dbReference>
<keyword evidence="3 5" id="KW-0560">Oxidoreductase</keyword>
<dbReference type="PANTHER" id="PTHR11592">
    <property type="entry name" value="GLUTATHIONE PEROXIDASE"/>
    <property type="match status" value="1"/>
</dbReference>
<dbReference type="RefSeq" id="WP_189855757.1">
    <property type="nucleotide sequence ID" value="NZ_BMVW01000001.1"/>
</dbReference>
<keyword evidence="8" id="KW-1185">Reference proteome</keyword>
<dbReference type="PRINTS" id="PR01011">
    <property type="entry name" value="GLUTPROXDASE"/>
</dbReference>
<evidence type="ECO:0000256" key="1">
    <source>
        <dbReference type="ARBA" id="ARBA00006926"/>
    </source>
</evidence>
<dbReference type="PROSITE" id="PS51355">
    <property type="entry name" value="GLUTATHIONE_PEROXID_3"/>
    <property type="match status" value="1"/>
</dbReference>
<dbReference type="GO" id="GO:0004601">
    <property type="term" value="F:peroxidase activity"/>
    <property type="evidence" value="ECO:0007669"/>
    <property type="project" value="UniProtKB-KW"/>
</dbReference>
<dbReference type="Pfam" id="PF00255">
    <property type="entry name" value="GSHPx"/>
    <property type="match status" value="1"/>
</dbReference>
<dbReference type="InterPro" id="IPR036249">
    <property type="entry name" value="Thioredoxin-like_sf"/>
</dbReference>
<dbReference type="CDD" id="cd00340">
    <property type="entry name" value="GSH_Peroxidase"/>
    <property type="match status" value="1"/>
</dbReference>
<dbReference type="FunFam" id="3.40.30.10:FF:000010">
    <property type="entry name" value="Glutathione peroxidase"/>
    <property type="match status" value="1"/>
</dbReference>
<feature type="compositionally biased region" description="Low complexity" evidence="6">
    <location>
        <begin position="23"/>
        <end position="41"/>
    </location>
</feature>
<evidence type="ECO:0000256" key="5">
    <source>
        <dbReference type="RuleBase" id="RU000499"/>
    </source>
</evidence>
<evidence type="ECO:0000313" key="7">
    <source>
        <dbReference type="EMBL" id="GGY94347.1"/>
    </source>
</evidence>
<reference evidence="7" key="2">
    <citation type="submission" date="2020-09" db="EMBL/GenBank/DDBJ databases">
        <authorList>
            <person name="Sun Q."/>
            <person name="Ohkuma M."/>
        </authorList>
    </citation>
    <scope>NUCLEOTIDE SEQUENCE</scope>
    <source>
        <strain evidence="7">JCM 4815</strain>
    </source>
</reference>
<evidence type="ECO:0000256" key="6">
    <source>
        <dbReference type="SAM" id="MobiDB-lite"/>
    </source>
</evidence>
<protein>
    <recommendedName>
        <fullName evidence="5">Glutathione peroxidase</fullName>
    </recommendedName>
</protein>
<gene>
    <name evidence="7" type="ORF">GCM10010365_11300</name>
</gene>
<feature type="active site" evidence="4">
    <location>
        <position position="75"/>
    </location>
</feature>
<dbReference type="Gene3D" id="3.40.30.10">
    <property type="entry name" value="Glutaredoxin"/>
    <property type="match status" value="1"/>
</dbReference>
<evidence type="ECO:0000256" key="2">
    <source>
        <dbReference type="ARBA" id="ARBA00022559"/>
    </source>
</evidence>
<evidence type="ECO:0000256" key="4">
    <source>
        <dbReference type="PIRSR" id="PIRSR000303-1"/>
    </source>
</evidence>
<dbReference type="GO" id="GO:0034599">
    <property type="term" value="P:cellular response to oxidative stress"/>
    <property type="evidence" value="ECO:0007669"/>
    <property type="project" value="TreeGrafter"/>
</dbReference>
<evidence type="ECO:0000256" key="3">
    <source>
        <dbReference type="ARBA" id="ARBA00023002"/>
    </source>
</evidence>
<name>A0A918UDU6_9ACTN</name>
<dbReference type="InterPro" id="IPR029759">
    <property type="entry name" value="GPX_AS"/>
</dbReference>
<comment type="caution">
    <text evidence="7">The sequence shown here is derived from an EMBL/GenBank/DDBJ whole genome shotgun (WGS) entry which is preliminary data.</text>
</comment>
<accession>A0A918UDU6</accession>
<dbReference type="Proteomes" id="UP000622166">
    <property type="component" value="Unassembled WGS sequence"/>
</dbReference>
<feature type="region of interest" description="Disordered" evidence="6">
    <location>
        <begin position="1"/>
        <end position="41"/>
    </location>
</feature>
<dbReference type="PANTHER" id="PTHR11592:SF40">
    <property type="entry name" value="THIOREDOXIN_GLUTATHIONE PEROXIDASE BTUE"/>
    <property type="match status" value="1"/>
</dbReference>
<proteinExistence type="inferred from homology"/>
<keyword evidence="2 5" id="KW-0575">Peroxidase</keyword>
<evidence type="ECO:0000313" key="8">
    <source>
        <dbReference type="Proteomes" id="UP000622166"/>
    </source>
</evidence>
<reference evidence="7" key="1">
    <citation type="journal article" date="2014" name="Int. J. Syst. Evol. Microbiol.">
        <title>Complete genome sequence of Corynebacterium casei LMG S-19264T (=DSM 44701T), isolated from a smear-ripened cheese.</title>
        <authorList>
            <consortium name="US DOE Joint Genome Institute (JGI-PGF)"/>
            <person name="Walter F."/>
            <person name="Albersmeier A."/>
            <person name="Kalinowski J."/>
            <person name="Ruckert C."/>
        </authorList>
    </citation>
    <scope>NUCLEOTIDE SEQUENCE</scope>
    <source>
        <strain evidence="7">JCM 4815</strain>
    </source>
</reference>
<feature type="compositionally biased region" description="Low complexity" evidence="6">
    <location>
        <begin position="1"/>
        <end position="16"/>
    </location>
</feature>